<evidence type="ECO:0000256" key="1">
    <source>
        <dbReference type="ARBA" id="ARBA00001971"/>
    </source>
</evidence>
<dbReference type="GeneID" id="85446847"/>
<evidence type="ECO:0000313" key="6">
    <source>
        <dbReference type="EMBL" id="KAK1570068.1"/>
    </source>
</evidence>
<dbReference type="GO" id="GO:0005506">
    <property type="term" value="F:iron ion binding"/>
    <property type="evidence" value="ECO:0007669"/>
    <property type="project" value="InterPro"/>
</dbReference>
<name>A0AAD8PMW7_9PEZI</name>
<keyword evidence="4" id="KW-0479">Metal-binding</keyword>
<dbReference type="GO" id="GO:0016705">
    <property type="term" value="F:oxidoreductase activity, acting on paired donors, with incorporation or reduction of molecular oxygen"/>
    <property type="evidence" value="ECO:0007669"/>
    <property type="project" value="InterPro"/>
</dbReference>
<dbReference type="PANTHER" id="PTHR24305:SF210">
    <property type="entry name" value="CYTOCHROME P450 MONOOXYGENASE ASQL-RELATED"/>
    <property type="match status" value="1"/>
</dbReference>
<evidence type="ECO:0000256" key="5">
    <source>
        <dbReference type="ARBA" id="ARBA00023004"/>
    </source>
</evidence>
<dbReference type="Pfam" id="PF00067">
    <property type="entry name" value="p450"/>
    <property type="match status" value="1"/>
</dbReference>
<comment type="similarity">
    <text evidence="2">Belongs to the cytochrome P450 family.</text>
</comment>
<dbReference type="AlphaFoldDB" id="A0AAD8PMW7"/>
<reference evidence="6" key="1">
    <citation type="submission" date="2021-06" db="EMBL/GenBank/DDBJ databases">
        <title>Comparative genomics, transcriptomics and evolutionary studies reveal genomic signatures of adaptation to plant cell wall in hemibiotrophic fungi.</title>
        <authorList>
            <consortium name="DOE Joint Genome Institute"/>
            <person name="Baroncelli R."/>
            <person name="Diaz J.F."/>
            <person name="Benocci T."/>
            <person name="Peng M."/>
            <person name="Battaglia E."/>
            <person name="Haridas S."/>
            <person name="Andreopoulos W."/>
            <person name="Labutti K."/>
            <person name="Pangilinan J."/>
            <person name="Floch G.L."/>
            <person name="Makela M.R."/>
            <person name="Henrissat B."/>
            <person name="Grigoriev I.V."/>
            <person name="Crouch J.A."/>
            <person name="De Vries R.P."/>
            <person name="Sukno S.A."/>
            <person name="Thon M.R."/>
        </authorList>
    </citation>
    <scope>NUCLEOTIDE SEQUENCE</scope>
    <source>
        <strain evidence="6">CBS 125086</strain>
    </source>
</reference>
<gene>
    <name evidence="6" type="ORF">LY79DRAFT_653642</name>
</gene>
<evidence type="ECO:0000256" key="2">
    <source>
        <dbReference type="ARBA" id="ARBA00010617"/>
    </source>
</evidence>
<dbReference type="GO" id="GO:0004497">
    <property type="term" value="F:monooxygenase activity"/>
    <property type="evidence" value="ECO:0007669"/>
    <property type="project" value="InterPro"/>
</dbReference>
<protein>
    <submittedName>
        <fullName evidence="6">Averantin oxidoreductase</fullName>
    </submittedName>
</protein>
<keyword evidence="3" id="KW-0349">Heme</keyword>
<dbReference type="Proteomes" id="UP001230504">
    <property type="component" value="Unassembled WGS sequence"/>
</dbReference>
<comment type="caution">
    <text evidence="6">The sequence shown here is derived from an EMBL/GenBank/DDBJ whole genome shotgun (WGS) entry which is preliminary data.</text>
</comment>
<evidence type="ECO:0000256" key="3">
    <source>
        <dbReference type="ARBA" id="ARBA00022617"/>
    </source>
</evidence>
<keyword evidence="5" id="KW-0408">Iron</keyword>
<dbReference type="GO" id="GO:0020037">
    <property type="term" value="F:heme binding"/>
    <property type="evidence" value="ECO:0007669"/>
    <property type="project" value="InterPro"/>
</dbReference>
<dbReference type="PANTHER" id="PTHR24305">
    <property type="entry name" value="CYTOCHROME P450"/>
    <property type="match status" value="1"/>
</dbReference>
<organism evidence="6 7">
    <name type="scientific">Colletotrichum navitas</name>
    <dbReference type="NCBI Taxonomy" id="681940"/>
    <lineage>
        <taxon>Eukaryota</taxon>
        <taxon>Fungi</taxon>
        <taxon>Dikarya</taxon>
        <taxon>Ascomycota</taxon>
        <taxon>Pezizomycotina</taxon>
        <taxon>Sordariomycetes</taxon>
        <taxon>Hypocreomycetidae</taxon>
        <taxon>Glomerellales</taxon>
        <taxon>Glomerellaceae</taxon>
        <taxon>Colletotrichum</taxon>
        <taxon>Colletotrichum graminicola species complex</taxon>
    </lineage>
</organism>
<comment type="cofactor">
    <cofactor evidence="1">
        <name>heme</name>
        <dbReference type="ChEBI" id="CHEBI:30413"/>
    </cofactor>
</comment>
<dbReference type="RefSeq" id="XP_060408248.1">
    <property type="nucleotide sequence ID" value="XM_060562607.1"/>
</dbReference>
<dbReference type="SUPFAM" id="SSF48264">
    <property type="entry name" value="Cytochrome P450"/>
    <property type="match status" value="1"/>
</dbReference>
<sequence length="499" mass="57943">MTQTNNLLRKYRFLKFCVYRVYRICHNLYLHPLSKVPGPKLYAISWFPRLWRQHISGCHHRDLIRLHETYGPIVRVGPDEVSAPSGVAWEVIGGTSRQFMRDPNFFSVSQLQTKGKSFISLDKAEHHAIRRLLLPAFTSKTFKQHEELVREWINRLVSKIREHESPKEINIDRFFTWFTFDVMGALSFGTDFGCLALERDHAYLRAAELGAPALSIMQIILRFPATRWVYGWAQKLPWMVLWNSLRTMSDAAARKWIEEIADVDREDIMATVYRGMQDAKDPITPVQALDVASILTLSGGEATPILMTAMMWNILRTPRVLRRLCFEIRDSGLIRTAADITAANTDKILYLDAESLRTDTPFATTIPRIGSWMDGYWLPGGTTCGVPHYCAGHWEFNFKDPNDFVPERWLPEERDAKYADDKRAAFRPFAKGSLDCIGKRFVYHEVRMAFVALIWHFDFEIAPRSVQWDKGHRAEFIRIIRQKRPLFIKATPRQFDFPV</sequence>
<evidence type="ECO:0000313" key="7">
    <source>
        <dbReference type="Proteomes" id="UP001230504"/>
    </source>
</evidence>
<accession>A0AAD8PMW7</accession>
<proteinExistence type="inferred from homology"/>
<evidence type="ECO:0000256" key="4">
    <source>
        <dbReference type="ARBA" id="ARBA00022723"/>
    </source>
</evidence>
<dbReference type="InterPro" id="IPR001128">
    <property type="entry name" value="Cyt_P450"/>
</dbReference>
<dbReference type="InterPro" id="IPR050121">
    <property type="entry name" value="Cytochrome_P450_monoxygenase"/>
</dbReference>
<dbReference type="Gene3D" id="1.10.630.10">
    <property type="entry name" value="Cytochrome P450"/>
    <property type="match status" value="1"/>
</dbReference>
<keyword evidence="7" id="KW-1185">Reference proteome</keyword>
<dbReference type="EMBL" id="JAHLJV010000114">
    <property type="protein sequence ID" value="KAK1570068.1"/>
    <property type="molecule type" value="Genomic_DNA"/>
</dbReference>
<dbReference type="InterPro" id="IPR036396">
    <property type="entry name" value="Cyt_P450_sf"/>
</dbReference>